<dbReference type="OrthoDB" id="5139479at2759"/>
<proteinExistence type="predicted"/>
<reference evidence="2" key="1">
    <citation type="journal article" date="2020" name="Stud. Mycol.">
        <title>101 Dothideomycetes genomes: a test case for predicting lifestyles and emergence of pathogens.</title>
        <authorList>
            <person name="Haridas S."/>
            <person name="Albert R."/>
            <person name="Binder M."/>
            <person name="Bloem J."/>
            <person name="Labutti K."/>
            <person name="Salamov A."/>
            <person name="Andreopoulos B."/>
            <person name="Baker S."/>
            <person name="Barry K."/>
            <person name="Bills G."/>
            <person name="Bluhm B."/>
            <person name="Cannon C."/>
            <person name="Castanera R."/>
            <person name="Culley D."/>
            <person name="Daum C."/>
            <person name="Ezra D."/>
            <person name="Gonzalez J."/>
            <person name="Henrissat B."/>
            <person name="Kuo A."/>
            <person name="Liang C."/>
            <person name="Lipzen A."/>
            <person name="Lutzoni F."/>
            <person name="Magnuson J."/>
            <person name="Mondo S."/>
            <person name="Nolan M."/>
            <person name="Ohm R."/>
            <person name="Pangilinan J."/>
            <person name="Park H.-J."/>
            <person name="Ramirez L."/>
            <person name="Alfaro M."/>
            <person name="Sun H."/>
            <person name="Tritt A."/>
            <person name="Yoshinaga Y."/>
            <person name="Zwiers L.-H."/>
            <person name="Turgeon B."/>
            <person name="Goodwin S."/>
            <person name="Spatafora J."/>
            <person name="Crous P."/>
            <person name="Grigoriev I."/>
        </authorList>
    </citation>
    <scope>NUCLEOTIDE SEQUENCE</scope>
    <source>
        <strain evidence="2">CBS 122681</strain>
    </source>
</reference>
<keyword evidence="1" id="KW-1133">Transmembrane helix</keyword>
<feature type="transmembrane region" description="Helical" evidence="1">
    <location>
        <begin position="535"/>
        <end position="558"/>
    </location>
</feature>
<name>A0A6A6TLJ2_9PLEO</name>
<dbReference type="EMBL" id="MU004304">
    <property type="protein sequence ID" value="KAF2659788.1"/>
    <property type="molecule type" value="Genomic_DNA"/>
</dbReference>
<evidence type="ECO:0000256" key="1">
    <source>
        <dbReference type="SAM" id="Phobius"/>
    </source>
</evidence>
<protein>
    <submittedName>
        <fullName evidence="2">Uncharacterized protein</fullName>
    </submittedName>
</protein>
<dbReference type="Proteomes" id="UP000799324">
    <property type="component" value="Unassembled WGS sequence"/>
</dbReference>
<keyword evidence="1" id="KW-0472">Membrane</keyword>
<accession>A0A6A6TLJ2</accession>
<organism evidence="2 3">
    <name type="scientific">Lophiostoma macrostomum CBS 122681</name>
    <dbReference type="NCBI Taxonomy" id="1314788"/>
    <lineage>
        <taxon>Eukaryota</taxon>
        <taxon>Fungi</taxon>
        <taxon>Dikarya</taxon>
        <taxon>Ascomycota</taxon>
        <taxon>Pezizomycotina</taxon>
        <taxon>Dothideomycetes</taxon>
        <taxon>Pleosporomycetidae</taxon>
        <taxon>Pleosporales</taxon>
        <taxon>Lophiostomataceae</taxon>
        <taxon>Lophiostoma</taxon>
    </lineage>
</organism>
<dbReference type="AlphaFoldDB" id="A0A6A6TLJ2"/>
<keyword evidence="3" id="KW-1185">Reference proteome</keyword>
<keyword evidence="1" id="KW-0812">Transmembrane</keyword>
<sequence length="619" mass="68073">MVFERQRSQDDVAQPMYHEYLENDKKNDPHVEVRSNVHDTFSSETAYTRTRMPTPTDTDSLPTGKPSFSGIFKTTSWLFFTIVVATALFAVTAWFAQSAFTPAAAVSASNALAHMFKVDTGDALAILRVMQGITSTCTTMGMTVAFELTQWALAGRPEGIPFMRFLGIAPTTTFVGILAIVMSRVTDLVDRLWSILRIVLVTAVWVAAVVLFINAHVDTTYSTGFIYDVTAGVGKFNGPYVGQYLGNLANMARDGGYPNTIVPYTIVTTSSNIVSDAMRVTTVDPVNCAGCNSYLLTGGFLMTTPWAPTGYQDYPLVNIDNVPGTQVQYKAGNGTVEFASQDCTVYGEPPFLFGIKVCVKTSDANKGSFEAGIYVCTNGTDSGECEKPASRPNITTTMTIYQRSANLVTARSNFSIMSVTDLTPPTQNSDIDLSAYRDALSWFLDFNASATPATSSVAEYFMNGAANLENTYWSSELTRTFQSILAFPLWYFQPNNYGNVDLNVTTMSDKLPKEFYTKARLTKQFTRIMIKHDMFIVYCVLQGAALVFLWAVLIWLWLTRPKLPIISSYPLVDFAFKAKVADYEGGTGQKGVEGANDKAIRRRLKDSRVALGATKEGFV</sequence>
<evidence type="ECO:0000313" key="2">
    <source>
        <dbReference type="EMBL" id="KAF2659788.1"/>
    </source>
</evidence>
<feature type="transmembrane region" description="Helical" evidence="1">
    <location>
        <begin position="162"/>
        <end position="182"/>
    </location>
</feature>
<evidence type="ECO:0000313" key="3">
    <source>
        <dbReference type="Proteomes" id="UP000799324"/>
    </source>
</evidence>
<feature type="transmembrane region" description="Helical" evidence="1">
    <location>
        <begin position="77"/>
        <end position="96"/>
    </location>
</feature>
<feature type="transmembrane region" description="Helical" evidence="1">
    <location>
        <begin position="194"/>
        <end position="213"/>
    </location>
</feature>
<gene>
    <name evidence="2" type="ORF">K491DRAFT_622242</name>
</gene>